<dbReference type="GeneID" id="301815614"/>
<feature type="domain" description="Tail sheath protein C-terminal" evidence="3">
    <location>
        <begin position="359"/>
        <end position="458"/>
    </location>
</feature>
<evidence type="ECO:0000259" key="3">
    <source>
        <dbReference type="Pfam" id="PF17482"/>
    </source>
</evidence>
<organism evidence="4 5">
    <name type="scientific">Bradyrhizobium oligotrophicum S58</name>
    <dbReference type="NCBI Taxonomy" id="1245469"/>
    <lineage>
        <taxon>Bacteria</taxon>
        <taxon>Pseudomonadati</taxon>
        <taxon>Pseudomonadota</taxon>
        <taxon>Alphaproteobacteria</taxon>
        <taxon>Hyphomicrobiales</taxon>
        <taxon>Nitrobacteraceae</taxon>
        <taxon>Bradyrhizobium</taxon>
    </lineage>
</organism>
<dbReference type="AlphaFoldDB" id="M4Z493"/>
<evidence type="ECO:0000313" key="4">
    <source>
        <dbReference type="EMBL" id="BAM87691.1"/>
    </source>
</evidence>
<name>M4Z493_9BRAD</name>
<dbReference type="STRING" id="1245469.S58_16830"/>
<comment type="similarity">
    <text evidence="1">Belongs to the myoviridae tail sheath protein family.</text>
</comment>
<dbReference type="Pfam" id="PF04984">
    <property type="entry name" value="Phage_sheath_1"/>
    <property type="match status" value="1"/>
</dbReference>
<protein>
    <recommendedName>
        <fullName evidence="6">Phage tail sheath protein</fullName>
    </recommendedName>
</protein>
<dbReference type="EMBL" id="AP012603">
    <property type="protein sequence ID" value="BAM87691.1"/>
    <property type="molecule type" value="Genomic_DNA"/>
</dbReference>
<evidence type="ECO:0000313" key="5">
    <source>
        <dbReference type="Proteomes" id="UP000011841"/>
    </source>
</evidence>
<proteinExistence type="inferred from homology"/>
<reference evidence="4 5" key="1">
    <citation type="journal article" date="2013" name="Appl. Environ. Microbiol.">
        <title>Genome analysis suggests that the soil oligotrophic bacterium Agromonas oligotrophica (Bradyrhizobium oligotrophicum) is a nitrogen-fixing symbiont of Aeschynomene indica.</title>
        <authorList>
            <person name="Okubo T."/>
            <person name="Fukushima S."/>
            <person name="Itakura M."/>
            <person name="Oshima K."/>
            <person name="Longtonglang A."/>
            <person name="Teaumroong N."/>
            <person name="Mitsui H."/>
            <person name="Hattori M."/>
            <person name="Hattori R."/>
            <person name="Hattori T."/>
            <person name="Minamisawa K."/>
        </authorList>
    </citation>
    <scope>NUCLEOTIDE SEQUENCE [LARGE SCALE GENOMIC DNA]</scope>
    <source>
        <strain evidence="4 5">S58</strain>
    </source>
</reference>
<dbReference type="PATRIC" id="fig|1245469.3.peg.1715"/>
<evidence type="ECO:0000256" key="1">
    <source>
        <dbReference type="ARBA" id="ARBA00008005"/>
    </source>
</evidence>
<dbReference type="PANTHER" id="PTHR35861:SF1">
    <property type="entry name" value="PHAGE TAIL SHEATH PROTEIN"/>
    <property type="match status" value="1"/>
</dbReference>
<dbReference type="InterPro" id="IPR035089">
    <property type="entry name" value="Phage_sheath_subtilisin"/>
</dbReference>
<gene>
    <name evidence="4" type="ORF">S58_16830</name>
</gene>
<dbReference type="HOGENOM" id="CLU_037707_3_0_5"/>
<dbReference type="eggNOG" id="COG3497">
    <property type="taxonomic scope" value="Bacteria"/>
</dbReference>
<dbReference type="Pfam" id="PF17482">
    <property type="entry name" value="Phage_sheath_1C"/>
    <property type="match status" value="1"/>
</dbReference>
<evidence type="ECO:0008006" key="6">
    <source>
        <dbReference type="Google" id="ProtNLM"/>
    </source>
</evidence>
<sequence>MSLTDFLHGVETVVVDSGPRPIQTVRSSVIGLIGTAPEANEVAFPLDFPVLVNRRQAAAMIGKTGTLPQAIDAIYDQGGALIVVIRVADAEQENAQLSKVIGGVDAETGAFTGVHVLRAAEAECGVAPMIFIAPGFTHQRPIGVSGHTVTAQGNGYTHAEVTFTGGGVGAVLPSATVILTNGKVTGLDFTSLGYGIVSPVTAQISGDGVGAAISIQTGASANPVVGELKQLADAMKAHIIADGPATTDSAAFSYRNDHGTRRVYIVDPKVSGWSVKTNTYAIEPASPRVAGLIARVDNVSGFWESPSNKEVYGMGGISRPIDYAYGDKNSRANILNENQIATFIRDDGWYLWGNRTCSADEKFAFLSVSRTADMIDISIAKAHRWAVDRSITKNYLDDVTASVKAYMRQLKTKGAILGGDCWVDPEFNTEADITQGHVTFSYDFTPPYPAERVTFRSHLVSDYIRNLFA</sequence>
<feature type="domain" description="Tail sheath protein subtilisin-like" evidence="2">
    <location>
        <begin position="217"/>
        <end position="357"/>
    </location>
</feature>
<evidence type="ECO:0000259" key="2">
    <source>
        <dbReference type="Pfam" id="PF04984"/>
    </source>
</evidence>
<dbReference type="PANTHER" id="PTHR35861">
    <property type="match status" value="1"/>
</dbReference>
<accession>M4Z493</accession>
<dbReference type="RefSeq" id="WP_015664820.1">
    <property type="nucleotide sequence ID" value="NC_020453.1"/>
</dbReference>
<keyword evidence="5" id="KW-1185">Reference proteome</keyword>
<dbReference type="KEGG" id="aol:S58_16830"/>
<dbReference type="OrthoDB" id="9767864at2"/>
<dbReference type="InterPro" id="IPR052042">
    <property type="entry name" value="Tail_sheath_structural"/>
</dbReference>
<dbReference type="Proteomes" id="UP000011841">
    <property type="component" value="Chromosome"/>
</dbReference>
<dbReference type="InterPro" id="IPR020287">
    <property type="entry name" value="Tail_sheath_C"/>
</dbReference>